<accession>A0A2A9D3L9</accession>
<organism evidence="6 7">
    <name type="scientific">Serinibacter salmoneus</name>
    <dbReference type="NCBI Taxonomy" id="556530"/>
    <lineage>
        <taxon>Bacteria</taxon>
        <taxon>Bacillati</taxon>
        <taxon>Actinomycetota</taxon>
        <taxon>Actinomycetes</taxon>
        <taxon>Micrococcales</taxon>
        <taxon>Beutenbergiaceae</taxon>
        <taxon>Serinibacter</taxon>
    </lineage>
</organism>
<keyword evidence="2" id="KW-0862">Zinc</keyword>
<keyword evidence="1 4" id="KW-0597">Phosphoprotein</keyword>
<evidence type="ECO:0000256" key="2">
    <source>
        <dbReference type="ARBA" id="ARBA00022833"/>
    </source>
</evidence>
<evidence type="ECO:0000256" key="1">
    <source>
        <dbReference type="ARBA" id="ARBA00022553"/>
    </source>
</evidence>
<dbReference type="Pfam" id="PF02585">
    <property type="entry name" value="PIG-L"/>
    <property type="match status" value="1"/>
</dbReference>
<protein>
    <submittedName>
        <fullName evidence="6">DNA-binding NtrC family response regulator</fullName>
    </submittedName>
</protein>
<dbReference type="InterPro" id="IPR001789">
    <property type="entry name" value="Sig_transdc_resp-reg_receiver"/>
</dbReference>
<sequence length="358" mass="38270">MTAPDPPHRVLVVEDDADIADYLAIVLERRGFEVATRHDGAAGLAAARELRPEVLVTDVEMPGMNGLDLAEAARREDPTIAVVVITAHASVDYAVRALRGRADEFLTKPITSQALLHAVAPLAARARGERARRSARTVLAIGAHPDDVEIAVGGTLAAHADAGDPVVILTLSRGARGGGTTNRQNEAMAAAERLGARLFLEDLPDTTIPPADPTVGIIERVVAEVRPAIVYTHSGRDRHQDHRAVASASLVATRRVDTVACFQTPSATVDFAPSRFVTIDRYIDAKLHLIAAFASQTAIRDYLEPDFVRATARYWSRFGTGRYAEPLEIVRDASGVGVPDGAAHLTAPVTTAELTRES</sequence>
<dbReference type="GO" id="GO:0000160">
    <property type="term" value="P:phosphorelay signal transduction system"/>
    <property type="evidence" value="ECO:0007669"/>
    <property type="project" value="UniProtKB-KW"/>
</dbReference>
<dbReference type="PANTHER" id="PTHR44591:SF14">
    <property type="entry name" value="PROTEIN PILG"/>
    <property type="match status" value="1"/>
</dbReference>
<dbReference type="PANTHER" id="PTHR44591">
    <property type="entry name" value="STRESS RESPONSE REGULATOR PROTEIN 1"/>
    <property type="match status" value="1"/>
</dbReference>
<dbReference type="SUPFAM" id="SSF102588">
    <property type="entry name" value="LmbE-like"/>
    <property type="match status" value="1"/>
</dbReference>
<dbReference type="SMART" id="SM00448">
    <property type="entry name" value="REC"/>
    <property type="match status" value="1"/>
</dbReference>
<evidence type="ECO:0000259" key="5">
    <source>
        <dbReference type="PROSITE" id="PS50110"/>
    </source>
</evidence>
<dbReference type="PROSITE" id="PS50110">
    <property type="entry name" value="RESPONSE_REGULATORY"/>
    <property type="match status" value="1"/>
</dbReference>
<dbReference type="Gene3D" id="3.40.50.10320">
    <property type="entry name" value="LmbE-like"/>
    <property type="match status" value="1"/>
</dbReference>
<dbReference type="GO" id="GO:0003677">
    <property type="term" value="F:DNA binding"/>
    <property type="evidence" value="ECO:0007669"/>
    <property type="project" value="UniProtKB-KW"/>
</dbReference>
<gene>
    <name evidence="6" type="ORF">ATL40_2553</name>
</gene>
<feature type="domain" description="Response regulatory" evidence="5">
    <location>
        <begin position="9"/>
        <end position="123"/>
    </location>
</feature>
<dbReference type="Pfam" id="PF00072">
    <property type="entry name" value="Response_reg"/>
    <property type="match status" value="1"/>
</dbReference>
<dbReference type="Proteomes" id="UP000224915">
    <property type="component" value="Unassembled WGS sequence"/>
</dbReference>
<dbReference type="InterPro" id="IPR003737">
    <property type="entry name" value="GlcNAc_PI_deacetylase-related"/>
</dbReference>
<dbReference type="SUPFAM" id="SSF52172">
    <property type="entry name" value="CheY-like"/>
    <property type="match status" value="1"/>
</dbReference>
<dbReference type="InterPro" id="IPR024078">
    <property type="entry name" value="LmbE-like_dom_sf"/>
</dbReference>
<evidence type="ECO:0000256" key="3">
    <source>
        <dbReference type="ARBA" id="ARBA00023012"/>
    </source>
</evidence>
<keyword evidence="6" id="KW-0238">DNA-binding</keyword>
<dbReference type="OrthoDB" id="3514174at2"/>
<dbReference type="InterPro" id="IPR011006">
    <property type="entry name" value="CheY-like_superfamily"/>
</dbReference>
<dbReference type="EMBL" id="PDJD01000001">
    <property type="protein sequence ID" value="PFG20936.1"/>
    <property type="molecule type" value="Genomic_DNA"/>
</dbReference>
<dbReference type="CDD" id="cd00156">
    <property type="entry name" value="REC"/>
    <property type="match status" value="1"/>
</dbReference>
<comment type="caution">
    <text evidence="6">The sequence shown here is derived from an EMBL/GenBank/DDBJ whole genome shotgun (WGS) entry which is preliminary data.</text>
</comment>
<dbReference type="AlphaFoldDB" id="A0A2A9D3L9"/>
<dbReference type="Gene3D" id="3.40.50.2300">
    <property type="match status" value="1"/>
</dbReference>
<keyword evidence="3" id="KW-0902">Two-component regulatory system</keyword>
<evidence type="ECO:0000313" key="7">
    <source>
        <dbReference type="Proteomes" id="UP000224915"/>
    </source>
</evidence>
<evidence type="ECO:0000313" key="6">
    <source>
        <dbReference type="EMBL" id="PFG20936.1"/>
    </source>
</evidence>
<evidence type="ECO:0000256" key="4">
    <source>
        <dbReference type="PROSITE-ProRule" id="PRU00169"/>
    </source>
</evidence>
<dbReference type="RefSeq" id="WP_098469845.1">
    <property type="nucleotide sequence ID" value="NZ_PDJD01000001.1"/>
</dbReference>
<reference evidence="6 7" key="1">
    <citation type="submission" date="2017-10" db="EMBL/GenBank/DDBJ databases">
        <title>Sequencing the genomes of 1000 actinobacteria strains.</title>
        <authorList>
            <person name="Klenk H.-P."/>
        </authorList>
    </citation>
    <scope>NUCLEOTIDE SEQUENCE [LARGE SCALE GENOMIC DNA]</scope>
    <source>
        <strain evidence="6 7">DSM 21801</strain>
    </source>
</reference>
<keyword evidence="7" id="KW-1185">Reference proteome</keyword>
<dbReference type="GO" id="GO:0016137">
    <property type="term" value="P:glycoside metabolic process"/>
    <property type="evidence" value="ECO:0007669"/>
    <property type="project" value="UniProtKB-ARBA"/>
</dbReference>
<proteinExistence type="predicted"/>
<feature type="modified residue" description="4-aspartylphosphate" evidence="4">
    <location>
        <position position="58"/>
    </location>
</feature>
<dbReference type="InterPro" id="IPR050595">
    <property type="entry name" value="Bact_response_regulator"/>
</dbReference>
<name>A0A2A9D3L9_9MICO</name>